<gene>
    <name evidence="1" type="ORF">GCM10022408_04170</name>
</gene>
<dbReference type="SUPFAM" id="SSF49464">
    <property type="entry name" value="Carboxypeptidase regulatory domain-like"/>
    <property type="match status" value="1"/>
</dbReference>
<sequence length="101" mass="10761">MVRYITGKVLNLDGRPLAGATVTVGLLSGKSQTGIANSHGEVLVQTTEPALTAAVSYAGYQAEQQKLEGAQPFRFALKAIPGYRKDLKKRSKAAVKAFRKG</sequence>
<organism evidence="1 2">
    <name type="scientific">Hymenobacter fastidiosus</name>
    <dbReference type="NCBI Taxonomy" id="486264"/>
    <lineage>
        <taxon>Bacteria</taxon>
        <taxon>Pseudomonadati</taxon>
        <taxon>Bacteroidota</taxon>
        <taxon>Cytophagia</taxon>
        <taxon>Cytophagales</taxon>
        <taxon>Hymenobacteraceae</taxon>
        <taxon>Hymenobacter</taxon>
    </lineage>
</organism>
<dbReference type="EMBL" id="BAABDJ010000002">
    <property type="protein sequence ID" value="GAA3996712.1"/>
    <property type="molecule type" value="Genomic_DNA"/>
</dbReference>
<accession>A0ABP7RFH3</accession>
<dbReference type="InterPro" id="IPR008969">
    <property type="entry name" value="CarboxyPept-like_regulatory"/>
</dbReference>
<dbReference type="Gene3D" id="2.60.40.1120">
    <property type="entry name" value="Carboxypeptidase-like, regulatory domain"/>
    <property type="match status" value="1"/>
</dbReference>
<proteinExistence type="predicted"/>
<protein>
    <recommendedName>
        <fullName evidence="3">Carboxypeptidase-like regulatory domain-containing protein</fullName>
    </recommendedName>
</protein>
<dbReference type="Proteomes" id="UP001500567">
    <property type="component" value="Unassembled WGS sequence"/>
</dbReference>
<keyword evidence="2" id="KW-1185">Reference proteome</keyword>
<evidence type="ECO:0008006" key="3">
    <source>
        <dbReference type="Google" id="ProtNLM"/>
    </source>
</evidence>
<name>A0ABP7RFH3_9BACT</name>
<reference evidence="2" key="1">
    <citation type="journal article" date="2019" name="Int. J. Syst. Evol. Microbiol.">
        <title>The Global Catalogue of Microorganisms (GCM) 10K type strain sequencing project: providing services to taxonomists for standard genome sequencing and annotation.</title>
        <authorList>
            <consortium name="The Broad Institute Genomics Platform"/>
            <consortium name="The Broad Institute Genome Sequencing Center for Infectious Disease"/>
            <person name="Wu L."/>
            <person name="Ma J."/>
        </authorList>
    </citation>
    <scope>NUCLEOTIDE SEQUENCE [LARGE SCALE GENOMIC DNA]</scope>
    <source>
        <strain evidence="2">JCM 17224</strain>
    </source>
</reference>
<evidence type="ECO:0000313" key="2">
    <source>
        <dbReference type="Proteomes" id="UP001500567"/>
    </source>
</evidence>
<comment type="caution">
    <text evidence="1">The sequence shown here is derived from an EMBL/GenBank/DDBJ whole genome shotgun (WGS) entry which is preliminary data.</text>
</comment>
<evidence type="ECO:0000313" key="1">
    <source>
        <dbReference type="EMBL" id="GAA3996712.1"/>
    </source>
</evidence>